<organism evidence="1 2">
    <name type="scientific">Occultella glacieicola</name>
    <dbReference type="NCBI Taxonomy" id="2518684"/>
    <lineage>
        <taxon>Bacteria</taxon>
        <taxon>Bacillati</taxon>
        <taxon>Actinomycetota</taxon>
        <taxon>Actinomycetes</taxon>
        <taxon>Micrococcales</taxon>
        <taxon>Ruaniaceae</taxon>
        <taxon>Occultella</taxon>
    </lineage>
</organism>
<evidence type="ECO:0000313" key="1">
    <source>
        <dbReference type="EMBL" id="TDE93898.1"/>
    </source>
</evidence>
<accession>A0ABY2E2P8</accession>
<proteinExistence type="predicted"/>
<dbReference type="SUPFAM" id="SSF54427">
    <property type="entry name" value="NTF2-like"/>
    <property type="match status" value="1"/>
</dbReference>
<dbReference type="InterPro" id="IPR032710">
    <property type="entry name" value="NTF2-like_dom_sf"/>
</dbReference>
<comment type="caution">
    <text evidence="1">The sequence shown here is derived from an EMBL/GenBank/DDBJ whole genome shotgun (WGS) entry which is preliminary data.</text>
</comment>
<gene>
    <name evidence="1" type="ORF">EXU48_10505</name>
</gene>
<protein>
    <submittedName>
        <fullName evidence="1">Isomerase</fullName>
    </submittedName>
</protein>
<dbReference type="RefSeq" id="WP_133107623.1">
    <property type="nucleotide sequence ID" value="NZ_SMNA01000005.1"/>
</dbReference>
<keyword evidence="1" id="KW-0413">Isomerase</keyword>
<name>A0ABY2E2P8_9MICO</name>
<dbReference type="Proteomes" id="UP000504882">
    <property type="component" value="Unassembled WGS sequence"/>
</dbReference>
<keyword evidence="2" id="KW-1185">Reference proteome</keyword>
<evidence type="ECO:0000313" key="2">
    <source>
        <dbReference type="Proteomes" id="UP000504882"/>
    </source>
</evidence>
<dbReference type="Gene3D" id="3.10.450.50">
    <property type="match status" value="1"/>
</dbReference>
<sequence length="134" mass="14581">MTTTTTDRIITGYTRFWNTADPAERSRVAATVFTDEIDYHATVGVLTGAHSLGAFRDEFVGHVGGATLRHLDEPDLLPDRARLRWEILLTDGTSFATGTDVLVLAPDGRIASVTAFLDRAPEGFADHHGEQIDA</sequence>
<dbReference type="GO" id="GO:0016853">
    <property type="term" value="F:isomerase activity"/>
    <property type="evidence" value="ECO:0007669"/>
    <property type="project" value="UniProtKB-KW"/>
</dbReference>
<reference evidence="1 2" key="1">
    <citation type="submission" date="2019-03" db="EMBL/GenBank/DDBJ databases">
        <title>Genomic features of bacteria from cold environments.</title>
        <authorList>
            <person name="Shen L."/>
        </authorList>
    </citation>
    <scope>NUCLEOTIDE SEQUENCE [LARGE SCALE GENOMIC DNA]</scope>
    <source>
        <strain evidence="2">T3246-1</strain>
    </source>
</reference>
<dbReference type="EMBL" id="SMNA01000005">
    <property type="protein sequence ID" value="TDE93898.1"/>
    <property type="molecule type" value="Genomic_DNA"/>
</dbReference>